<dbReference type="SUPFAM" id="SSF69065">
    <property type="entry name" value="RNase III domain-like"/>
    <property type="match status" value="1"/>
</dbReference>
<evidence type="ECO:0000313" key="3">
    <source>
        <dbReference type="EMBL" id="KAF7375304.1"/>
    </source>
</evidence>
<keyword evidence="4" id="KW-1185">Reference proteome</keyword>
<feature type="region of interest" description="Disordered" evidence="1">
    <location>
        <begin position="420"/>
        <end position="464"/>
    </location>
</feature>
<dbReference type="GO" id="GO:0006396">
    <property type="term" value="P:RNA processing"/>
    <property type="evidence" value="ECO:0007669"/>
    <property type="project" value="InterPro"/>
</dbReference>
<dbReference type="PROSITE" id="PS50142">
    <property type="entry name" value="RNASE_3_2"/>
    <property type="match status" value="1"/>
</dbReference>
<dbReference type="Proteomes" id="UP000623467">
    <property type="component" value="Unassembled WGS sequence"/>
</dbReference>
<feature type="domain" description="RNase III" evidence="2">
    <location>
        <begin position="101"/>
        <end position="153"/>
    </location>
</feature>
<dbReference type="AlphaFoldDB" id="A0A8H6ZDH5"/>
<dbReference type="InterPro" id="IPR036389">
    <property type="entry name" value="RNase_III_sf"/>
</dbReference>
<name>A0A8H6ZDH5_9AGAR</name>
<sequence>MPVGSLSFSEIHHNAIASLDHLHVAVFFRSPRYNSMSASSKPLPFKHYIDILLTFFLFSHMHRQQRKLLALIEAPTYRISLPPCTGMRDFLFSSGDPEFLDALETYGDSRLAFCVARFQRDRFPWISQAEHRKSRDFLLSNRTLQSLAVKMRVYFSKIFSKGVANAIEIFVEALAEMEGEDAAHDWIVQTFSPLIEGLVSRSSKHRSQSPKPVVARPGKKRQGKAEPARYGKRMSEFPELFDWTAALPLPSSAVAAIQAMSNTEIDICANMGCIAWRHHTYAVIKAEAGFLPSSVLTDWRKTVADNKQRLQTVADLLGVPAVFGGRLEEGKVALGAFLMAFLPNHSRAEVAAARQWLSRLLAPGLRIARARNDPQLETFPRKRNRDIYEYSRTITVLERLADRTDHAHVLRATLAASEHSLVSDSAPATRKRVASEQDEPSSPSRKRLRHESPPRSEASRPSRIPLATLSTNYQTYSVNVDNL</sequence>
<dbReference type="InterPro" id="IPR000999">
    <property type="entry name" value="RNase_III_dom"/>
</dbReference>
<feature type="compositionally biased region" description="Basic and acidic residues" evidence="1">
    <location>
        <begin position="450"/>
        <end position="460"/>
    </location>
</feature>
<gene>
    <name evidence="3" type="ORF">MSAN_00417200</name>
</gene>
<proteinExistence type="predicted"/>
<protein>
    <recommendedName>
        <fullName evidence="2">RNase III domain-containing protein</fullName>
    </recommendedName>
</protein>
<comment type="caution">
    <text evidence="3">The sequence shown here is derived from an EMBL/GenBank/DDBJ whole genome shotgun (WGS) entry which is preliminary data.</text>
</comment>
<feature type="region of interest" description="Disordered" evidence="1">
    <location>
        <begin position="201"/>
        <end position="229"/>
    </location>
</feature>
<organism evidence="3 4">
    <name type="scientific">Mycena sanguinolenta</name>
    <dbReference type="NCBI Taxonomy" id="230812"/>
    <lineage>
        <taxon>Eukaryota</taxon>
        <taxon>Fungi</taxon>
        <taxon>Dikarya</taxon>
        <taxon>Basidiomycota</taxon>
        <taxon>Agaricomycotina</taxon>
        <taxon>Agaricomycetes</taxon>
        <taxon>Agaricomycetidae</taxon>
        <taxon>Agaricales</taxon>
        <taxon>Marasmiineae</taxon>
        <taxon>Mycenaceae</taxon>
        <taxon>Mycena</taxon>
    </lineage>
</organism>
<dbReference type="OrthoDB" id="416741at2759"/>
<reference evidence="3" key="1">
    <citation type="submission" date="2020-05" db="EMBL/GenBank/DDBJ databases">
        <title>Mycena genomes resolve the evolution of fungal bioluminescence.</title>
        <authorList>
            <person name="Tsai I.J."/>
        </authorList>
    </citation>
    <scope>NUCLEOTIDE SEQUENCE</scope>
    <source>
        <strain evidence="3">160909Yilan</strain>
    </source>
</reference>
<dbReference type="GO" id="GO:0004525">
    <property type="term" value="F:ribonuclease III activity"/>
    <property type="evidence" value="ECO:0007669"/>
    <property type="project" value="InterPro"/>
</dbReference>
<dbReference type="EMBL" id="JACAZH010000002">
    <property type="protein sequence ID" value="KAF7375304.1"/>
    <property type="molecule type" value="Genomic_DNA"/>
</dbReference>
<dbReference type="Gene3D" id="1.10.1520.10">
    <property type="entry name" value="Ribonuclease III domain"/>
    <property type="match status" value="1"/>
</dbReference>
<evidence type="ECO:0000259" key="2">
    <source>
        <dbReference type="PROSITE" id="PS50142"/>
    </source>
</evidence>
<evidence type="ECO:0000313" key="4">
    <source>
        <dbReference type="Proteomes" id="UP000623467"/>
    </source>
</evidence>
<evidence type="ECO:0000256" key="1">
    <source>
        <dbReference type="SAM" id="MobiDB-lite"/>
    </source>
</evidence>
<accession>A0A8H6ZDH5</accession>